<dbReference type="PROSITE" id="PS50113">
    <property type="entry name" value="PAC"/>
    <property type="match status" value="1"/>
</dbReference>
<dbReference type="PROSITE" id="PS51832">
    <property type="entry name" value="HD_GYP"/>
    <property type="match status" value="1"/>
</dbReference>
<dbReference type="GO" id="GO:0006355">
    <property type="term" value="P:regulation of DNA-templated transcription"/>
    <property type="evidence" value="ECO:0007669"/>
    <property type="project" value="InterPro"/>
</dbReference>
<dbReference type="Gene3D" id="1.10.3210.10">
    <property type="entry name" value="Hypothetical protein af1432"/>
    <property type="match status" value="1"/>
</dbReference>
<dbReference type="SMART" id="SM00267">
    <property type="entry name" value="GGDEF"/>
    <property type="match status" value="1"/>
</dbReference>
<dbReference type="AlphaFoldDB" id="A0A645AI01"/>
<dbReference type="InterPro" id="IPR000014">
    <property type="entry name" value="PAS"/>
</dbReference>
<comment type="caution">
    <text evidence="5">The sequence shown here is derived from an EMBL/GenBank/DDBJ whole genome shotgun (WGS) entry which is preliminary data.</text>
</comment>
<dbReference type="Pfam" id="PF13487">
    <property type="entry name" value="HD_5"/>
    <property type="match status" value="1"/>
</dbReference>
<dbReference type="NCBIfam" id="TIGR00254">
    <property type="entry name" value="GGDEF"/>
    <property type="match status" value="1"/>
</dbReference>
<sequence>METHFYERNKYFQMLLSIGDGIMVIDRNKNIEMLNAVACRLTGWQPEEAAGIHYKEVFVLSHEQEGFTVDDPIEKVFLTGEPQELGNHAILTSKNGVKFHLEDSAAPIKDDKGSLAGVVLVFRDVTEKKAQRNKIEYMSFHDSLTGLYNRRFFEEELHRIDTERNLPISILMGDANSLKLTNDIFGHTAGDMLLERIAKVMQSLCRADDIIARWGGDEFVLLLPKTDSEEAKRIAERIKKQVSVQQIRAINCSLSIGHDTKSVLSEDIIRTLSNAEANMYSTKTLERNGVQDRELDAIINSLFNISEQESQHAIRVSSLCQKLGRTLQLPESDIQMVMEAGRLHDIGKIVLNPEILKNGYQLSPTEWIEIYQHPVVGYRILNYFDGTLELAEAVLSHHEHWDGSGYPKGLSGEKIPLSARIIAVAESYDRMVYAPDGMNTKSSKDAIHEIRRCAGTQFDPNIVAGFVNCFRADGGPDC</sequence>
<evidence type="ECO:0000313" key="5">
    <source>
        <dbReference type="EMBL" id="MPM52799.1"/>
    </source>
</evidence>
<protein>
    <submittedName>
        <fullName evidence="5">Uncharacterized protein</fullName>
    </submittedName>
</protein>
<gene>
    <name evidence="5" type="ORF">SDC9_99562</name>
</gene>
<feature type="domain" description="HD-GYP" evidence="4">
    <location>
        <begin position="287"/>
        <end position="478"/>
    </location>
</feature>
<dbReference type="PANTHER" id="PTHR43155:SF2">
    <property type="entry name" value="CYCLIC DI-GMP PHOSPHODIESTERASE PA4108"/>
    <property type="match status" value="1"/>
</dbReference>
<accession>A0A645AI01</accession>
<dbReference type="SMART" id="SM00091">
    <property type="entry name" value="PAS"/>
    <property type="match status" value="1"/>
</dbReference>
<dbReference type="Pfam" id="PF00990">
    <property type="entry name" value="GGDEF"/>
    <property type="match status" value="1"/>
</dbReference>
<dbReference type="SUPFAM" id="SSF55073">
    <property type="entry name" value="Nucleotide cyclase"/>
    <property type="match status" value="1"/>
</dbReference>
<dbReference type="InterPro" id="IPR013767">
    <property type="entry name" value="PAS_fold"/>
</dbReference>
<dbReference type="CDD" id="cd00077">
    <property type="entry name" value="HDc"/>
    <property type="match status" value="1"/>
</dbReference>
<dbReference type="InterPro" id="IPR043128">
    <property type="entry name" value="Rev_trsase/Diguanyl_cyclase"/>
</dbReference>
<dbReference type="InterPro" id="IPR035965">
    <property type="entry name" value="PAS-like_dom_sf"/>
</dbReference>
<dbReference type="Gene3D" id="3.30.70.270">
    <property type="match status" value="1"/>
</dbReference>
<dbReference type="CDD" id="cd00130">
    <property type="entry name" value="PAS"/>
    <property type="match status" value="1"/>
</dbReference>
<dbReference type="PROSITE" id="PS50887">
    <property type="entry name" value="GGDEF"/>
    <property type="match status" value="1"/>
</dbReference>
<dbReference type="NCBIfam" id="TIGR00229">
    <property type="entry name" value="sensory_box"/>
    <property type="match status" value="1"/>
</dbReference>
<dbReference type="InterPro" id="IPR029787">
    <property type="entry name" value="Nucleotide_cyclase"/>
</dbReference>
<feature type="domain" description="GGDEF" evidence="3">
    <location>
        <begin position="166"/>
        <end position="295"/>
    </location>
</feature>
<dbReference type="PROSITE" id="PS50112">
    <property type="entry name" value="PAS"/>
    <property type="match status" value="1"/>
</dbReference>
<dbReference type="InterPro" id="IPR000160">
    <property type="entry name" value="GGDEF_dom"/>
</dbReference>
<feature type="domain" description="PAS" evidence="1">
    <location>
        <begin position="7"/>
        <end position="80"/>
    </location>
</feature>
<organism evidence="5">
    <name type="scientific">bioreactor metagenome</name>
    <dbReference type="NCBI Taxonomy" id="1076179"/>
    <lineage>
        <taxon>unclassified sequences</taxon>
        <taxon>metagenomes</taxon>
        <taxon>ecological metagenomes</taxon>
    </lineage>
</organism>
<dbReference type="CDD" id="cd01949">
    <property type="entry name" value="GGDEF"/>
    <property type="match status" value="1"/>
</dbReference>
<dbReference type="EMBL" id="VSSQ01014029">
    <property type="protein sequence ID" value="MPM52799.1"/>
    <property type="molecule type" value="Genomic_DNA"/>
</dbReference>
<name>A0A645AI01_9ZZZZ</name>
<dbReference type="SUPFAM" id="SSF55785">
    <property type="entry name" value="PYP-like sensor domain (PAS domain)"/>
    <property type="match status" value="1"/>
</dbReference>
<evidence type="ECO:0000259" key="3">
    <source>
        <dbReference type="PROSITE" id="PS50887"/>
    </source>
</evidence>
<reference evidence="5" key="1">
    <citation type="submission" date="2019-08" db="EMBL/GenBank/DDBJ databases">
        <authorList>
            <person name="Kucharzyk K."/>
            <person name="Murdoch R.W."/>
            <person name="Higgins S."/>
            <person name="Loffler F."/>
        </authorList>
    </citation>
    <scope>NUCLEOTIDE SEQUENCE</scope>
</reference>
<dbReference type="InterPro" id="IPR037522">
    <property type="entry name" value="HD_GYP_dom"/>
</dbReference>
<dbReference type="Gene3D" id="3.30.450.20">
    <property type="entry name" value="PAS domain"/>
    <property type="match status" value="1"/>
</dbReference>
<dbReference type="Pfam" id="PF00989">
    <property type="entry name" value="PAS"/>
    <property type="match status" value="1"/>
</dbReference>
<feature type="domain" description="PAC" evidence="2">
    <location>
        <begin position="84"/>
        <end position="137"/>
    </location>
</feature>
<dbReference type="SUPFAM" id="SSF109604">
    <property type="entry name" value="HD-domain/PDEase-like"/>
    <property type="match status" value="1"/>
</dbReference>
<evidence type="ECO:0000259" key="1">
    <source>
        <dbReference type="PROSITE" id="PS50112"/>
    </source>
</evidence>
<dbReference type="InterPro" id="IPR003607">
    <property type="entry name" value="HD/PDEase_dom"/>
</dbReference>
<dbReference type="PANTHER" id="PTHR43155">
    <property type="entry name" value="CYCLIC DI-GMP PHOSPHODIESTERASE PA4108-RELATED"/>
    <property type="match status" value="1"/>
</dbReference>
<evidence type="ECO:0000259" key="4">
    <source>
        <dbReference type="PROSITE" id="PS51832"/>
    </source>
</evidence>
<evidence type="ECO:0000259" key="2">
    <source>
        <dbReference type="PROSITE" id="PS50113"/>
    </source>
</evidence>
<proteinExistence type="predicted"/>
<dbReference type="InterPro" id="IPR000700">
    <property type="entry name" value="PAS-assoc_C"/>
</dbReference>